<keyword evidence="5" id="KW-0479">Metal-binding</keyword>
<dbReference type="InterPro" id="IPR023404">
    <property type="entry name" value="rSAM_horseshoe"/>
</dbReference>
<evidence type="ECO:0000256" key="5">
    <source>
        <dbReference type="ARBA" id="ARBA00022723"/>
    </source>
</evidence>
<dbReference type="EMBL" id="MT144069">
    <property type="protein sequence ID" value="QJA48055.1"/>
    <property type="molecule type" value="Genomic_DNA"/>
</dbReference>
<name>A0A6H1ZLB2_9ZZZZ</name>
<dbReference type="PROSITE" id="PS51332">
    <property type="entry name" value="B12_BINDING"/>
    <property type="match status" value="1"/>
</dbReference>
<evidence type="ECO:0000256" key="6">
    <source>
        <dbReference type="ARBA" id="ARBA00023004"/>
    </source>
</evidence>
<dbReference type="SMART" id="SM00729">
    <property type="entry name" value="Elp3"/>
    <property type="match status" value="1"/>
</dbReference>
<dbReference type="InterPro" id="IPR006158">
    <property type="entry name" value="Cobalamin-bd"/>
</dbReference>
<dbReference type="PANTHER" id="PTHR43409">
    <property type="entry name" value="ANAEROBIC MAGNESIUM-PROTOPORPHYRIN IX MONOMETHYL ESTER CYCLASE-RELATED"/>
    <property type="match status" value="1"/>
</dbReference>
<dbReference type="SUPFAM" id="SSF102114">
    <property type="entry name" value="Radical SAM enzymes"/>
    <property type="match status" value="1"/>
</dbReference>
<keyword evidence="7" id="KW-0411">Iron-sulfur</keyword>
<dbReference type="SFLD" id="SFLDG01123">
    <property type="entry name" value="methyltransferase_(Class_B)"/>
    <property type="match status" value="1"/>
</dbReference>
<dbReference type="AlphaFoldDB" id="A0A6H1ZLB2"/>
<dbReference type="InterPro" id="IPR051198">
    <property type="entry name" value="BchE-like"/>
</dbReference>
<dbReference type="SFLD" id="SFLDS00029">
    <property type="entry name" value="Radical_SAM"/>
    <property type="match status" value="1"/>
</dbReference>
<dbReference type="PANTHER" id="PTHR43409:SF7">
    <property type="entry name" value="BLL1977 PROTEIN"/>
    <property type="match status" value="1"/>
</dbReference>
<evidence type="ECO:0000259" key="9">
    <source>
        <dbReference type="PROSITE" id="PS51918"/>
    </source>
</evidence>
<evidence type="ECO:0000256" key="1">
    <source>
        <dbReference type="ARBA" id="ARBA00001966"/>
    </source>
</evidence>
<gene>
    <name evidence="10" type="ORF">TM448A00829_0008</name>
</gene>
<dbReference type="CDD" id="cd02068">
    <property type="entry name" value="radical_SAM_B12_BD"/>
    <property type="match status" value="1"/>
</dbReference>
<proteinExistence type="predicted"/>
<dbReference type="GO" id="GO:0031419">
    <property type="term" value="F:cobalamin binding"/>
    <property type="evidence" value="ECO:0007669"/>
    <property type="project" value="InterPro"/>
</dbReference>
<dbReference type="InterPro" id="IPR007197">
    <property type="entry name" value="rSAM"/>
</dbReference>
<evidence type="ECO:0000256" key="4">
    <source>
        <dbReference type="ARBA" id="ARBA00022691"/>
    </source>
</evidence>
<dbReference type="Gene3D" id="3.40.50.280">
    <property type="entry name" value="Cobalamin-binding domain"/>
    <property type="match status" value="1"/>
</dbReference>
<dbReference type="InterPro" id="IPR034466">
    <property type="entry name" value="Methyltransferase_Class_B"/>
</dbReference>
<keyword evidence="6" id="KW-0408">Iron</keyword>
<dbReference type="CDD" id="cd01335">
    <property type="entry name" value="Radical_SAM"/>
    <property type="match status" value="1"/>
</dbReference>
<dbReference type="GO" id="GO:0051539">
    <property type="term" value="F:4 iron, 4 sulfur cluster binding"/>
    <property type="evidence" value="ECO:0007669"/>
    <property type="project" value="UniProtKB-KW"/>
</dbReference>
<dbReference type="InterPro" id="IPR058240">
    <property type="entry name" value="rSAM_sf"/>
</dbReference>
<evidence type="ECO:0000313" key="10">
    <source>
        <dbReference type="EMBL" id="QJA48055.1"/>
    </source>
</evidence>
<protein>
    <submittedName>
        <fullName evidence="10">Putative vitamin B12-binding domain containing protein</fullName>
    </submittedName>
</protein>
<dbReference type="GO" id="GO:0003824">
    <property type="term" value="F:catalytic activity"/>
    <property type="evidence" value="ECO:0007669"/>
    <property type="project" value="InterPro"/>
</dbReference>
<reference evidence="10" key="1">
    <citation type="submission" date="2020-03" db="EMBL/GenBank/DDBJ databases">
        <title>The deep terrestrial virosphere.</title>
        <authorList>
            <person name="Holmfeldt K."/>
            <person name="Nilsson E."/>
            <person name="Simone D."/>
            <person name="Lopez-Fernandez M."/>
            <person name="Wu X."/>
            <person name="de Brujin I."/>
            <person name="Lundin D."/>
            <person name="Andersson A."/>
            <person name="Bertilsson S."/>
            <person name="Dopson M."/>
        </authorList>
    </citation>
    <scope>NUCLEOTIDE SEQUENCE</scope>
    <source>
        <strain evidence="10">TM448A00829</strain>
    </source>
</reference>
<accession>A0A6H1ZLB2</accession>
<dbReference type="SFLD" id="SFLDG01082">
    <property type="entry name" value="B12-binding_domain_containing"/>
    <property type="match status" value="1"/>
</dbReference>
<feature type="domain" description="Radical SAM core" evidence="9">
    <location>
        <begin position="159"/>
        <end position="375"/>
    </location>
</feature>
<feature type="domain" description="B12-binding" evidence="8">
    <location>
        <begin position="1"/>
        <end position="131"/>
    </location>
</feature>
<keyword evidence="3" id="KW-0808">Transferase</keyword>
<dbReference type="PROSITE" id="PS51918">
    <property type="entry name" value="RADICAL_SAM"/>
    <property type="match status" value="1"/>
</dbReference>
<evidence type="ECO:0000256" key="2">
    <source>
        <dbReference type="ARBA" id="ARBA00022603"/>
    </source>
</evidence>
<keyword evidence="2" id="KW-0489">Methyltransferase</keyword>
<dbReference type="Pfam" id="PF02310">
    <property type="entry name" value="B12-binding"/>
    <property type="match status" value="1"/>
</dbReference>
<dbReference type="Pfam" id="PF04055">
    <property type="entry name" value="Radical_SAM"/>
    <property type="match status" value="1"/>
</dbReference>
<comment type="cofactor">
    <cofactor evidence="1">
        <name>[4Fe-4S] cluster</name>
        <dbReference type="ChEBI" id="CHEBI:49883"/>
    </cofactor>
</comment>
<evidence type="ECO:0000256" key="7">
    <source>
        <dbReference type="ARBA" id="ARBA00023014"/>
    </source>
</evidence>
<dbReference type="GO" id="GO:0046872">
    <property type="term" value="F:metal ion binding"/>
    <property type="evidence" value="ECO:0007669"/>
    <property type="project" value="UniProtKB-KW"/>
</dbReference>
<evidence type="ECO:0000259" key="8">
    <source>
        <dbReference type="PROSITE" id="PS51332"/>
    </source>
</evidence>
<organism evidence="10">
    <name type="scientific">viral metagenome</name>
    <dbReference type="NCBI Taxonomy" id="1070528"/>
    <lineage>
        <taxon>unclassified sequences</taxon>
        <taxon>metagenomes</taxon>
        <taxon>organismal metagenomes</taxon>
    </lineage>
</organism>
<evidence type="ECO:0000256" key="3">
    <source>
        <dbReference type="ARBA" id="ARBA00022679"/>
    </source>
</evidence>
<dbReference type="Gene3D" id="3.80.30.20">
    <property type="entry name" value="tm_1862 like domain"/>
    <property type="match status" value="1"/>
</dbReference>
<dbReference type="InterPro" id="IPR006638">
    <property type="entry name" value="Elp3/MiaA/NifB-like_rSAM"/>
</dbReference>
<sequence>MKITFIRPYYMNHWEALGIANIASYIKKYYYGDLDLSFFDEFFDPTLNIIDDAVKSDIVAFSCTTPNYNRGLMFANLIKKTNPKVKIVFGGWHVTCDENLDLSYIDQIVFGEGEGSFLDILQGETSKEVGTIMCEFEKNLWPDRELINQRRQLDYCEKEFGVRIASFQSRKGCPMSCRMCSERWMSYNWVRVRDSEDTLDEIEYVNKTYGIEKFKFIDPTWCYPKYAATEFCEAKIRRNNTIPWEAMAHVSFLTKDIMKLLKESNCMQINVGVESGDQRILNEIRKGTTINQIKRVFEWGKEIGLDMRGFYILGMPSEDNVSIENTKEIIRQTNPSVVGVTIFCPYPGTDDYDSISDKVIDWEKADEYSNDFWRTEIFTNEELKKIQREFAEEFNEKLPPHMKEVLDIE</sequence>
<keyword evidence="4" id="KW-0949">S-adenosyl-L-methionine</keyword>